<evidence type="ECO:0000256" key="2">
    <source>
        <dbReference type="ARBA" id="ARBA00009347"/>
    </source>
</evidence>
<evidence type="ECO:0000256" key="3">
    <source>
        <dbReference type="ARBA" id="ARBA00022630"/>
    </source>
</evidence>
<dbReference type="InterPro" id="IPR037069">
    <property type="entry name" value="AcylCoA_DH/ox_N_sf"/>
</dbReference>
<dbReference type="RefSeq" id="WP_264942138.1">
    <property type="nucleotide sequence ID" value="NZ_JAPDRA010000001.1"/>
</dbReference>
<dbReference type="Pfam" id="PF02770">
    <property type="entry name" value="Acyl-CoA_dh_M"/>
    <property type="match status" value="1"/>
</dbReference>
<keyword evidence="4 6" id="KW-0274">FAD</keyword>
<reference evidence="11" key="1">
    <citation type="journal article" date="2019" name="Int. J. Syst. Evol. Microbiol.">
        <title>The Global Catalogue of Microorganisms (GCM) 10K type strain sequencing project: providing services to taxonomists for standard genome sequencing and annotation.</title>
        <authorList>
            <consortium name="The Broad Institute Genomics Platform"/>
            <consortium name="The Broad Institute Genome Sequencing Center for Infectious Disease"/>
            <person name="Wu L."/>
            <person name="Ma J."/>
        </authorList>
    </citation>
    <scope>NUCLEOTIDE SEQUENCE [LARGE SCALE GENOMIC DNA]</scope>
    <source>
        <strain evidence="11">CCUG 62982</strain>
    </source>
</reference>
<dbReference type="InterPro" id="IPR036250">
    <property type="entry name" value="AcylCo_DH-like_C"/>
</dbReference>
<evidence type="ECO:0000256" key="1">
    <source>
        <dbReference type="ARBA" id="ARBA00001974"/>
    </source>
</evidence>
<dbReference type="Pfam" id="PF00441">
    <property type="entry name" value="Acyl-CoA_dh_1"/>
    <property type="match status" value="1"/>
</dbReference>
<evidence type="ECO:0000259" key="9">
    <source>
        <dbReference type="Pfam" id="PF02771"/>
    </source>
</evidence>
<keyword evidence="11" id="KW-1185">Reference proteome</keyword>
<dbReference type="SUPFAM" id="SSF47203">
    <property type="entry name" value="Acyl-CoA dehydrogenase C-terminal domain-like"/>
    <property type="match status" value="1"/>
</dbReference>
<comment type="cofactor">
    <cofactor evidence="1 6">
        <name>FAD</name>
        <dbReference type="ChEBI" id="CHEBI:57692"/>
    </cofactor>
</comment>
<dbReference type="EMBL" id="JBHTJG010000001">
    <property type="protein sequence ID" value="MFD0945627.1"/>
    <property type="molecule type" value="Genomic_DNA"/>
</dbReference>
<dbReference type="InterPro" id="IPR009100">
    <property type="entry name" value="AcylCoA_DH/oxidase_NM_dom_sf"/>
</dbReference>
<dbReference type="PANTHER" id="PTHR43292">
    <property type="entry name" value="ACYL-COA DEHYDROGENASE"/>
    <property type="match status" value="1"/>
</dbReference>
<feature type="domain" description="Acyl-CoA dehydrogenase/oxidase C-terminal" evidence="7">
    <location>
        <begin position="235"/>
        <end position="389"/>
    </location>
</feature>
<dbReference type="InterPro" id="IPR013786">
    <property type="entry name" value="AcylCoA_DH/ox_N"/>
</dbReference>
<comment type="caution">
    <text evidence="10">The sequence shown here is derived from an EMBL/GenBank/DDBJ whole genome shotgun (WGS) entry which is preliminary data.</text>
</comment>
<dbReference type="InterPro" id="IPR009075">
    <property type="entry name" value="AcylCo_DH/oxidase_C"/>
</dbReference>
<evidence type="ECO:0000313" key="10">
    <source>
        <dbReference type="EMBL" id="MFD0945627.1"/>
    </source>
</evidence>
<dbReference type="InterPro" id="IPR006091">
    <property type="entry name" value="Acyl-CoA_Oxase/DH_mid-dom"/>
</dbReference>
<dbReference type="InterPro" id="IPR052161">
    <property type="entry name" value="Mycobact_Acyl-CoA_DH"/>
</dbReference>
<dbReference type="PANTHER" id="PTHR43292:SF4">
    <property type="entry name" value="ACYL-COA DEHYDROGENASE FADE34"/>
    <property type="match status" value="1"/>
</dbReference>
<accession>A0ABW3H3A5</accession>
<dbReference type="Proteomes" id="UP001596977">
    <property type="component" value="Unassembled WGS sequence"/>
</dbReference>
<dbReference type="Gene3D" id="1.10.540.10">
    <property type="entry name" value="Acyl-CoA dehydrogenase/oxidase, N-terminal domain"/>
    <property type="match status" value="1"/>
</dbReference>
<keyword evidence="3 6" id="KW-0285">Flavoprotein</keyword>
<dbReference type="SUPFAM" id="SSF56645">
    <property type="entry name" value="Acyl-CoA dehydrogenase NM domain-like"/>
    <property type="match status" value="1"/>
</dbReference>
<evidence type="ECO:0000259" key="8">
    <source>
        <dbReference type="Pfam" id="PF02770"/>
    </source>
</evidence>
<name>A0ABW3H3A5_9SPHN</name>
<comment type="similarity">
    <text evidence="2 6">Belongs to the acyl-CoA dehydrogenase family.</text>
</comment>
<dbReference type="InterPro" id="IPR046373">
    <property type="entry name" value="Acyl-CoA_Oxase/DH_mid-dom_sf"/>
</dbReference>
<sequence length="410" mass="44050">MDFNDTPEEAEYRARVRAWLNANAPAARGVAHGHEDSESIAADKAWQARKAEAGYACITWPREWGGAGGTTAQSVIFNEEESRLGLGSAVFGIGLGMCLPTILAVGSEADKARFVAPAMRGEQVWCQLFSEPSAGSDVAASRTRAVPADDGSGDWIINGQKVWTSGAHFSDFGLLLVRTDPDVPKHKGLTMFWIDMKAPGIEVRQIHQADGGSGFNEVWFTDVRVADSQRIGEIGKGWNVALVTLMNERLSVGGEAGPGWRALMELAASLPGVEGHGSALQDGGFREKLADWYVASEGLRLTRLRSLTALSRGETPGSEASIGKIISARHSQELAYEALDRLDQYGIVANGDVASLAGGFQRNFFWGAAMRIAGGTDEILKNIIAERVLGLPLDIRVDRDVAFRDIPRGA</sequence>
<dbReference type="Pfam" id="PF02771">
    <property type="entry name" value="Acyl-CoA_dh_N"/>
    <property type="match status" value="1"/>
</dbReference>
<evidence type="ECO:0000256" key="5">
    <source>
        <dbReference type="ARBA" id="ARBA00023002"/>
    </source>
</evidence>
<feature type="domain" description="Acyl-CoA oxidase/dehydrogenase middle" evidence="8">
    <location>
        <begin position="126"/>
        <end position="223"/>
    </location>
</feature>
<evidence type="ECO:0000259" key="7">
    <source>
        <dbReference type="Pfam" id="PF00441"/>
    </source>
</evidence>
<evidence type="ECO:0000313" key="11">
    <source>
        <dbReference type="Proteomes" id="UP001596977"/>
    </source>
</evidence>
<dbReference type="Gene3D" id="2.40.110.10">
    <property type="entry name" value="Butyryl-CoA Dehydrogenase, subunit A, domain 2"/>
    <property type="match status" value="1"/>
</dbReference>
<keyword evidence="5 6" id="KW-0560">Oxidoreductase</keyword>
<feature type="domain" description="Acyl-CoA dehydrogenase/oxidase N-terminal" evidence="9">
    <location>
        <begin position="6"/>
        <end position="122"/>
    </location>
</feature>
<evidence type="ECO:0000256" key="4">
    <source>
        <dbReference type="ARBA" id="ARBA00022827"/>
    </source>
</evidence>
<protein>
    <submittedName>
        <fullName evidence="10">Acyl-CoA dehydrogenase family protein</fullName>
    </submittedName>
</protein>
<organism evidence="10 11">
    <name type="scientific">Sphingomonas canadensis</name>
    <dbReference type="NCBI Taxonomy" id="1219257"/>
    <lineage>
        <taxon>Bacteria</taxon>
        <taxon>Pseudomonadati</taxon>
        <taxon>Pseudomonadota</taxon>
        <taxon>Alphaproteobacteria</taxon>
        <taxon>Sphingomonadales</taxon>
        <taxon>Sphingomonadaceae</taxon>
        <taxon>Sphingomonas</taxon>
    </lineage>
</organism>
<gene>
    <name evidence="10" type="ORF">ACFQ1E_04685</name>
</gene>
<dbReference type="Gene3D" id="1.20.140.10">
    <property type="entry name" value="Butyryl-CoA Dehydrogenase, subunit A, domain 3"/>
    <property type="match status" value="1"/>
</dbReference>
<proteinExistence type="inferred from homology"/>
<evidence type="ECO:0000256" key="6">
    <source>
        <dbReference type="RuleBase" id="RU362125"/>
    </source>
</evidence>